<dbReference type="EMBL" id="KV425893">
    <property type="protein sequence ID" value="KZW01496.1"/>
    <property type="molecule type" value="Genomic_DNA"/>
</dbReference>
<evidence type="ECO:0000313" key="2">
    <source>
        <dbReference type="EMBL" id="KZW01496.1"/>
    </source>
</evidence>
<name>A0A165P130_EXIGL</name>
<dbReference type="Proteomes" id="UP000077266">
    <property type="component" value="Unassembled WGS sequence"/>
</dbReference>
<protein>
    <recommendedName>
        <fullName evidence="4">F-box domain-containing protein</fullName>
    </recommendedName>
</protein>
<sequence length="371" mass="41410">MSDVIPPSGSSAEGPAPGADVSSDAALRLPLEVLIAVMPHCSPRTLAHAAATCSTLRTEVEPLLYRDVRIFSWSKLAILCDTLSQNEIHRTYVRRLSILTWDIRYPVQRRPKKYKGQGLQHMANASSATIAAFASVLAALIHLESFESIWLTHEVLKSLPPSLQRFTLYTDLTADVVDAISALPNLVHLSIASQLWSLSHVTHVCRLFPSRSLEKLQEVHAPSCCMQAIVRARRNSLPMMSISVSFGNDWDPVALSAGTCLVEALTIGREAFVPDPRVISFFAEQDNFRKLRLLQCYGSRAIAETALRSFAYLEEFVFMPEDQETMTYLVGGDFITLAGPSLFHVMLRGMDFTAHFRRREEGWCLTFGRRV</sequence>
<organism evidence="2 3">
    <name type="scientific">Exidia glandulosa HHB12029</name>
    <dbReference type="NCBI Taxonomy" id="1314781"/>
    <lineage>
        <taxon>Eukaryota</taxon>
        <taxon>Fungi</taxon>
        <taxon>Dikarya</taxon>
        <taxon>Basidiomycota</taxon>
        <taxon>Agaricomycotina</taxon>
        <taxon>Agaricomycetes</taxon>
        <taxon>Auriculariales</taxon>
        <taxon>Exidiaceae</taxon>
        <taxon>Exidia</taxon>
    </lineage>
</organism>
<reference evidence="2 3" key="1">
    <citation type="journal article" date="2016" name="Mol. Biol. Evol.">
        <title>Comparative Genomics of Early-Diverging Mushroom-Forming Fungi Provides Insights into the Origins of Lignocellulose Decay Capabilities.</title>
        <authorList>
            <person name="Nagy L.G."/>
            <person name="Riley R."/>
            <person name="Tritt A."/>
            <person name="Adam C."/>
            <person name="Daum C."/>
            <person name="Floudas D."/>
            <person name="Sun H."/>
            <person name="Yadav J.S."/>
            <person name="Pangilinan J."/>
            <person name="Larsson K.H."/>
            <person name="Matsuura K."/>
            <person name="Barry K."/>
            <person name="Labutti K."/>
            <person name="Kuo R."/>
            <person name="Ohm R.A."/>
            <person name="Bhattacharya S.S."/>
            <person name="Shirouzu T."/>
            <person name="Yoshinaga Y."/>
            <person name="Martin F.M."/>
            <person name="Grigoriev I.V."/>
            <person name="Hibbett D.S."/>
        </authorList>
    </citation>
    <scope>NUCLEOTIDE SEQUENCE [LARGE SCALE GENOMIC DNA]</scope>
    <source>
        <strain evidence="2 3">HHB12029</strain>
    </source>
</reference>
<gene>
    <name evidence="2" type="ORF">EXIGLDRAFT_717913</name>
</gene>
<keyword evidence="3" id="KW-1185">Reference proteome</keyword>
<dbReference type="InParanoid" id="A0A165P130"/>
<feature type="compositionally biased region" description="Low complexity" evidence="1">
    <location>
        <begin position="1"/>
        <end position="19"/>
    </location>
</feature>
<dbReference type="AlphaFoldDB" id="A0A165P130"/>
<feature type="region of interest" description="Disordered" evidence="1">
    <location>
        <begin position="1"/>
        <end position="21"/>
    </location>
</feature>
<dbReference type="InterPro" id="IPR036047">
    <property type="entry name" value="F-box-like_dom_sf"/>
</dbReference>
<evidence type="ECO:0008006" key="4">
    <source>
        <dbReference type="Google" id="ProtNLM"/>
    </source>
</evidence>
<accession>A0A165P130</accession>
<evidence type="ECO:0000313" key="3">
    <source>
        <dbReference type="Proteomes" id="UP000077266"/>
    </source>
</evidence>
<dbReference type="SUPFAM" id="SSF81383">
    <property type="entry name" value="F-box domain"/>
    <property type="match status" value="1"/>
</dbReference>
<dbReference type="CDD" id="cd09917">
    <property type="entry name" value="F-box_SF"/>
    <property type="match status" value="1"/>
</dbReference>
<proteinExistence type="predicted"/>
<evidence type="ECO:0000256" key="1">
    <source>
        <dbReference type="SAM" id="MobiDB-lite"/>
    </source>
</evidence>